<evidence type="ECO:0000313" key="4">
    <source>
        <dbReference type="Proteomes" id="UP000664807"/>
    </source>
</evidence>
<dbReference type="InterPro" id="IPR001279">
    <property type="entry name" value="Metallo-B-lactamas"/>
</dbReference>
<name>A0ABS3FJX2_9FLAO</name>
<dbReference type="Gene3D" id="3.60.15.10">
    <property type="entry name" value="Ribonuclease Z/Hydroxyacylglutathione hydrolase-like"/>
    <property type="match status" value="1"/>
</dbReference>
<dbReference type="InterPro" id="IPR050114">
    <property type="entry name" value="UPF0173_UPF0282_UlaG_hydrolase"/>
</dbReference>
<reference evidence="3 4" key="1">
    <citation type="submission" date="2021-03" db="EMBL/GenBank/DDBJ databases">
        <title>Muricauda lutimaris sp. nov. and Muricauda ruestringensis sp. nov, two marine members of the Flavobacteriaceae isolated from deep sea sediments of Western Pacific.</title>
        <authorList>
            <person name="Zhao S."/>
            <person name="Liu R."/>
        </authorList>
    </citation>
    <scope>NUCLEOTIDE SEQUENCE [LARGE SCALE GENOMIC DNA]</scope>
    <source>
        <strain evidence="3 4">BC31-3-A3</strain>
    </source>
</reference>
<dbReference type="RefSeq" id="WP_207030438.1">
    <property type="nucleotide sequence ID" value="NZ_JAFLNM010000006.1"/>
</dbReference>
<dbReference type="PANTHER" id="PTHR43546:SF9">
    <property type="entry name" value="L-ASCORBATE-6-PHOSPHATE LACTONASE ULAG-RELATED"/>
    <property type="match status" value="1"/>
</dbReference>
<dbReference type="EMBL" id="JAFLNM010000006">
    <property type="protein sequence ID" value="MBO0343483.1"/>
    <property type="molecule type" value="Genomic_DNA"/>
</dbReference>
<feature type="domain" description="Metallo-beta-lactamase" evidence="2">
    <location>
        <begin position="20"/>
        <end position="217"/>
    </location>
</feature>
<organism evidence="3 4">
    <name type="scientific">Flagellimonas profundi</name>
    <dbReference type="NCBI Taxonomy" id="2915620"/>
    <lineage>
        <taxon>Bacteria</taxon>
        <taxon>Pseudomonadati</taxon>
        <taxon>Bacteroidota</taxon>
        <taxon>Flavobacteriia</taxon>
        <taxon>Flavobacteriales</taxon>
        <taxon>Flavobacteriaceae</taxon>
        <taxon>Flagellimonas</taxon>
    </lineage>
</organism>
<dbReference type="Proteomes" id="UP000664807">
    <property type="component" value="Unassembled WGS sequence"/>
</dbReference>
<keyword evidence="4" id="KW-1185">Reference proteome</keyword>
<protein>
    <submittedName>
        <fullName evidence="3">MBL fold metallo-hydrolase</fullName>
    </submittedName>
</protein>
<proteinExistence type="predicted"/>
<dbReference type="InterPro" id="IPR036866">
    <property type="entry name" value="RibonucZ/Hydroxyglut_hydro"/>
</dbReference>
<keyword evidence="1" id="KW-0378">Hydrolase</keyword>
<evidence type="ECO:0000259" key="2">
    <source>
        <dbReference type="Pfam" id="PF12706"/>
    </source>
</evidence>
<accession>A0ABS3FJX2</accession>
<evidence type="ECO:0000256" key="1">
    <source>
        <dbReference type="ARBA" id="ARBA00022801"/>
    </source>
</evidence>
<dbReference type="SUPFAM" id="SSF56281">
    <property type="entry name" value="Metallo-hydrolase/oxidoreductase"/>
    <property type="match status" value="1"/>
</dbReference>
<evidence type="ECO:0000313" key="3">
    <source>
        <dbReference type="EMBL" id="MBO0343483.1"/>
    </source>
</evidence>
<comment type="caution">
    <text evidence="3">The sequence shown here is derived from an EMBL/GenBank/DDBJ whole genome shotgun (WGS) entry which is preliminary data.</text>
</comment>
<sequence length="255" mass="28473">MIRMQLWRNATLQLRLGKTKFLIDPMLGEKSSIGPFPYTEDKRQNPLVPLPFSETLLQRKLDDIDAVFVSHLHPDHWDEAAVQRISKATTIICPSTLVDTIEAYGFQDVHGLQQPMTFNSIEMYLTDGQHGTGAIEEKMGAVNGIVFRHQNQRIYIAGDTIWCPAVEEALDRHQPQHVIVAGGAATFSIGEPVTMTGEHIKALAAHAPNTKIWITHMEAVSPCKEGRATLSQFLKLESLLHQCHILGDGEEVHLQ</sequence>
<dbReference type="PANTHER" id="PTHR43546">
    <property type="entry name" value="UPF0173 METAL-DEPENDENT HYDROLASE MJ1163-RELATED"/>
    <property type="match status" value="1"/>
</dbReference>
<dbReference type="Pfam" id="PF12706">
    <property type="entry name" value="Lactamase_B_2"/>
    <property type="match status" value="1"/>
</dbReference>
<gene>
    <name evidence="3" type="ORF">J0654_17645</name>
</gene>